<dbReference type="NCBIfam" id="TIGR00761">
    <property type="entry name" value="argB"/>
    <property type="match status" value="1"/>
</dbReference>
<evidence type="ECO:0000259" key="9">
    <source>
        <dbReference type="Pfam" id="PF00696"/>
    </source>
</evidence>
<dbReference type="CDD" id="cd04250">
    <property type="entry name" value="AAK_NAGK-C"/>
    <property type="match status" value="1"/>
</dbReference>
<dbReference type="PIRSF" id="PIRSF000728">
    <property type="entry name" value="NAGK"/>
    <property type="match status" value="1"/>
</dbReference>
<comment type="similarity">
    <text evidence="8">Belongs to the acetylglutamate kinase family. ArgB subfamily.</text>
</comment>
<dbReference type="InterPro" id="IPR004662">
    <property type="entry name" value="AcgluKinase_fam"/>
</dbReference>
<evidence type="ECO:0000256" key="1">
    <source>
        <dbReference type="ARBA" id="ARBA00004828"/>
    </source>
</evidence>
<keyword evidence="7 8" id="KW-0067">ATP-binding</keyword>
<keyword evidence="4 8" id="KW-0808">Transferase</keyword>
<gene>
    <name evidence="8 10" type="primary">argB</name>
</gene>
<keyword evidence="3 8" id="KW-0028">Amino-acid biosynthesis</keyword>
<dbReference type="InterPro" id="IPR036393">
    <property type="entry name" value="AceGlu_kinase-like_sf"/>
</dbReference>
<feature type="binding site" evidence="8">
    <location>
        <position position="181"/>
    </location>
    <ligand>
        <name>substrate</name>
    </ligand>
</feature>
<keyword evidence="5 8" id="KW-0547">Nucleotide-binding</keyword>
<dbReference type="Gene3D" id="3.40.1160.10">
    <property type="entry name" value="Acetylglutamate kinase-like"/>
    <property type="match status" value="1"/>
</dbReference>
<organism evidence="10">
    <name type="scientific">Herposiphonia versicolor</name>
    <dbReference type="NCBI Taxonomy" id="2007163"/>
    <lineage>
        <taxon>Eukaryota</taxon>
        <taxon>Rhodophyta</taxon>
        <taxon>Florideophyceae</taxon>
        <taxon>Rhodymeniophycidae</taxon>
        <taxon>Ceramiales</taxon>
        <taxon>Rhodomelaceae</taxon>
        <taxon>Herposiphonieae</taxon>
        <taxon>Herposiphonia</taxon>
    </lineage>
</organism>
<keyword evidence="10" id="KW-0150">Chloroplast</keyword>
<feature type="site" description="Transition state stabilizer" evidence="8">
    <location>
        <position position="31"/>
    </location>
</feature>
<evidence type="ECO:0000256" key="5">
    <source>
        <dbReference type="ARBA" id="ARBA00022741"/>
    </source>
</evidence>
<dbReference type="EMBL" id="MF101434">
    <property type="protein sequence ID" value="ARW64845.1"/>
    <property type="molecule type" value="Genomic_DNA"/>
</dbReference>
<proteinExistence type="inferred from homology"/>
<evidence type="ECO:0000256" key="6">
    <source>
        <dbReference type="ARBA" id="ARBA00022777"/>
    </source>
</evidence>
<dbReference type="AlphaFoldDB" id="A0A1Z1MG96"/>
<dbReference type="GO" id="GO:0009507">
    <property type="term" value="C:chloroplast"/>
    <property type="evidence" value="ECO:0007669"/>
    <property type="project" value="UniProtKB-SubCell"/>
</dbReference>
<geneLocation type="chloroplast" evidence="10"/>
<dbReference type="InterPro" id="IPR001048">
    <property type="entry name" value="Asp/Glu/Uridylate_kinase"/>
</dbReference>
<evidence type="ECO:0000256" key="3">
    <source>
        <dbReference type="ARBA" id="ARBA00022605"/>
    </source>
</evidence>
<sequence length="286" mass="31371">MSNLSTSERFYFSHDTLSLINKYSGSTFVIKYGGSAMKNSSLKLNIIQDISFLRSLGIKIILVHGGGYLIDHWLSKLNIQPKFQDGLRVTDAITMDVVEMVLSGHINKNLVSLFSRHNINSVGLSGKDASLVMATPLFDNSNNFAGRINKINIDLLNIFLSNDIFPVVASVATDLQGITYNINADTLASSIASSVKADKLILLTDTPGLLYDLNDTSTVIKDLNLEKINDLNSKGIIKNGMIPKINCCIDAINNNVPAAHIIDGRIRYSLLYEILTYERVGSMLVA</sequence>
<dbReference type="PANTHER" id="PTHR23342:SF0">
    <property type="entry name" value="N-ACETYLGLUTAMATE SYNTHASE, MITOCHONDRIAL"/>
    <property type="match status" value="1"/>
</dbReference>
<dbReference type="InterPro" id="IPR041727">
    <property type="entry name" value="NAGK-C"/>
</dbReference>
<dbReference type="GeneID" id="33357958"/>
<dbReference type="FunFam" id="3.40.1160.10:FF:000004">
    <property type="entry name" value="Acetylglutamate kinase"/>
    <property type="match status" value="1"/>
</dbReference>
<evidence type="ECO:0000256" key="7">
    <source>
        <dbReference type="ARBA" id="ARBA00022840"/>
    </source>
</evidence>
<dbReference type="UniPathway" id="UPA00068">
    <property type="reaction ID" value="UER00107"/>
</dbReference>
<evidence type="ECO:0000256" key="2">
    <source>
        <dbReference type="ARBA" id="ARBA00022571"/>
    </source>
</evidence>
<keyword evidence="6 8" id="KW-0418">Kinase</keyword>
<comment type="pathway">
    <text evidence="1 8">Amino-acid biosynthesis; L-arginine biosynthesis; N(2)-acetyl-L-ornithine from L-glutamate: step 2/4.</text>
</comment>
<evidence type="ECO:0000256" key="8">
    <source>
        <dbReference type="HAMAP-Rule" id="MF_00082"/>
    </source>
</evidence>
<dbReference type="GO" id="GO:0003991">
    <property type="term" value="F:acetylglutamate kinase activity"/>
    <property type="evidence" value="ECO:0007669"/>
    <property type="project" value="UniProtKB-UniRule"/>
</dbReference>
<keyword evidence="10" id="KW-0934">Plastid</keyword>
<dbReference type="SUPFAM" id="SSF53633">
    <property type="entry name" value="Carbamate kinase-like"/>
    <property type="match status" value="1"/>
</dbReference>
<feature type="site" description="Transition state stabilizer" evidence="8">
    <location>
        <position position="244"/>
    </location>
</feature>
<feature type="binding site" evidence="8">
    <location>
        <position position="88"/>
    </location>
    <ligand>
        <name>substrate</name>
    </ligand>
</feature>
<dbReference type="Pfam" id="PF00696">
    <property type="entry name" value="AA_kinase"/>
    <property type="match status" value="1"/>
</dbReference>
<dbReference type="GO" id="GO:0005524">
    <property type="term" value="F:ATP binding"/>
    <property type="evidence" value="ECO:0007669"/>
    <property type="project" value="UniProtKB-UniRule"/>
</dbReference>
<protein>
    <recommendedName>
        <fullName evidence="8">Acetylglutamate kinase</fullName>
        <ecNumber evidence="8">2.7.2.8</ecNumber>
    </recommendedName>
    <alternativeName>
        <fullName evidence="8">N-acetyl-L-glutamate 5-phosphotransferase</fullName>
    </alternativeName>
    <alternativeName>
        <fullName evidence="8">NAG kinase</fullName>
        <shortName evidence="8">NAGK</shortName>
    </alternativeName>
</protein>
<evidence type="ECO:0000256" key="4">
    <source>
        <dbReference type="ARBA" id="ARBA00022679"/>
    </source>
</evidence>
<dbReference type="InterPro" id="IPR037528">
    <property type="entry name" value="ArgB"/>
</dbReference>
<evidence type="ECO:0000313" key="10">
    <source>
        <dbReference type="EMBL" id="ARW64845.1"/>
    </source>
</evidence>
<dbReference type="InterPro" id="IPR001057">
    <property type="entry name" value="Glu/AcGlu_kinase"/>
</dbReference>
<comment type="function">
    <text evidence="8">Catalyzes the ATP-dependent phosphorylation of N-acetyl-L-glutamate.</text>
</comment>
<dbReference type="PANTHER" id="PTHR23342">
    <property type="entry name" value="N-ACETYLGLUTAMATE SYNTHASE"/>
    <property type="match status" value="1"/>
</dbReference>
<dbReference type="GO" id="GO:0042450">
    <property type="term" value="P:L-arginine biosynthetic process via ornithine"/>
    <property type="evidence" value="ECO:0007669"/>
    <property type="project" value="UniProtKB-UniRule"/>
</dbReference>
<dbReference type="RefSeq" id="YP_009395865.1">
    <property type="nucleotide sequence ID" value="NC_035279.1"/>
</dbReference>
<name>A0A1Z1MG96_9FLOR</name>
<feature type="domain" description="Aspartate/glutamate/uridylate kinase" evidence="9">
    <location>
        <begin position="27"/>
        <end position="263"/>
    </location>
</feature>
<comment type="catalytic activity">
    <reaction evidence="8">
        <text>N-acetyl-L-glutamate + ATP = N-acetyl-L-glutamyl 5-phosphate + ADP</text>
        <dbReference type="Rhea" id="RHEA:14629"/>
        <dbReference type="ChEBI" id="CHEBI:30616"/>
        <dbReference type="ChEBI" id="CHEBI:44337"/>
        <dbReference type="ChEBI" id="CHEBI:57936"/>
        <dbReference type="ChEBI" id="CHEBI:456216"/>
        <dbReference type="EC" id="2.7.2.8"/>
    </reaction>
</comment>
<comment type="subcellular location">
    <subcellularLocation>
        <location evidence="8">Plastid</location>
        <location evidence="8">Chloroplast</location>
    </subcellularLocation>
</comment>
<dbReference type="EC" id="2.7.2.8" evidence="8"/>
<feature type="binding site" evidence="8">
    <location>
        <begin position="66"/>
        <end position="67"/>
    </location>
    <ligand>
        <name>substrate</name>
    </ligand>
</feature>
<reference evidence="10" key="1">
    <citation type="journal article" date="2017" name="J. Phycol.">
        <title>Analysis of chloroplast genomes and a supermatrix inform reclassification of the Rhodomelaceae (Rhodophyta).</title>
        <authorList>
            <person name="Diaz-Tapia P."/>
            <person name="Maggs C.A."/>
            <person name="West J.A."/>
            <person name="Verbruggen H."/>
        </authorList>
    </citation>
    <scope>NUCLEOTIDE SEQUENCE</scope>
    <source>
        <strain evidence="10">PD852</strain>
    </source>
</reference>
<accession>A0A1Z1MG96</accession>
<dbReference type="PRINTS" id="PR00474">
    <property type="entry name" value="GLU5KINASE"/>
</dbReference>
<keyword evidence="2 8" id="KW-0055">Arginine biosynthesis</keyword>
<dbReference type="HAMAP" id="MF_00082">
    <property type="entry name" value="ArgB"/>
    <property type="match status" value="1"/>
</dbReference>